<organism evidence="5 7">
    <name type="scientific">Phocaeicola plebeius</name>
    <dbReference type="NCBI Taxonomy" id="310297"/>
    <lineage>
        <taxon>Bacteria</taxon>
        <taxon>Pseudomonadati</taxon>
        <taxon>Bacteroidota</taxon>
        <taxon>Bacteroidia</taxon>
        <taxon>Bacteroidales</taxon>
        <taxon>Bacteroidaceae</taxon>
        <taxon>Phocaeicola</taxon>
    </lineage>
</organism>
<dbReference type="EMBL" id="QSQT01000004">
    <property type="protein sequence ID" value="RGK57495.1"/>
    <property type="molecule type" value="Genomic_DNA"/>
</dbReference>
<dbReference type="PANTHER" id="PTHR37842:SF2">
    <property type="entry name" value="GYLCOSYL HYDROLASE 115 C-TERMINAL DOMAIN-CONTAINING PROTEIN"/>
    <property type="match status" value="1"/>
</dbReference>
<proteinExistence type="predicted"/>
<keyword evidence="8" id="KW-1185">Reference proteome</keyword>
<dbReference type="Proteomes" id="UP000260862">
    <property type="component" value="Unassembled WGS sequence"/>
</dbReference>
<evidence type="ECO:0000259" key="2">
    <source>
        <dbReference type="Pfam" id="PF03648"/>
    </source>
</evidence>
<evidence type="ECO:0000313" key="9">
    <source>
        <dbReference type="Proteomes" id="UP000284361"/>
    </source>
</evidence>
<dbReference type="InterPro" id="IPR029018">
    <property type="entry name" value="Hex-like_dom2"/>
</dbReference>
<reference evidence="7 8" key="1">
    <citation type="submission" date="2018-08" db="EMBL/GenBank/DDBJ databases">
        <title>A genome reference for cultivated species of the human gut microbiota.</title>
        <authorList>
            <person name="Zou Y."/>
            <person name="Xue W."/>
            <person name="Luo G."/>
        </authorList>
    </citation>
    <scope>NUCLEOTIDE SEQUENCE [LARGE SCALE GENOMIC DNA]</scope>
    <source>
        <strain evidence="6 9">AM31-10</strain>
        <strain evidence="5 7">OM08-14</strain>
        <strain evidence="4 8">TF10-3AC</strain>
    </source>
</reference>
<dbReference type="Pfam" id="PF15979">
    <property type="entry name" value="Glyco_hydro_115"/>
    <property type="match status" value="1"/>
</dbReference>
<gene>
    <name evidence="6" type="ORF">DW789_15060</name>
    <name evidence="5" type="ORF">DXC17_07100</name>
    <name evidence="4" type="ORF">DXD04_03120</name>
</gene>
<dbReference type="InterPro" id="IPR005154">
    <property type="entry name" value="Glyco_hydro_67_aGlcAse_N"/>
</dbReference>
<name>A0A3E4WET2_9BACT</name>
<evidence type="ECO:0000259" key="3">
    <source>
        <dbReference type="Pfam" id="PF17829"/>
    </source>
</evidence>
<dbReference type="InterPro" id="IPR042301">
    <property type="entry name" value="GH115_sf"/>
</dbReference>
<dbReference type="InterPro" id="IPR041437">
    <property type="entry name" value="GH115_C"/>
</dbReference>
<dbReference type="PANTHER" id="PTHR37842">
    <property type="match status" value="1"/>
</dbReference>
<sequence>MKIHSLICFLLIVCLDTFSANRFVVFEKESNAFSLVSDNKIINILIDKEDQRGIHIAVDNLCEDFSQVFGMEPQLTTEISDENCIIVGSLNSKYIKQLIQKEKLEKKQLQGKNEKYIITTVDAPFNGVKKALVIAGSDRRGTIYGIYELSKQLGVSPWYWWMDVPVVKRAEAYILPGIYTDGEPAVKYRGIFLNDEAPCLTSWVKQYYGTDFGDHRFYAQVCELILRLKGNFLWPAMWGWAFYADDSLNSKTADEMGVIIGTSHHEPMARNHQEWARKRNEYGAWNYSTNKKVLDQFFREGIERVKNTEDIITIGMRGDGDEAMSEDTNVKLMESIVENQRRIIEDVTGKPAKETPQVWALYKEVLDYYDKGMRVPEDVIMLLCDDNWGNVRRLPNDKERKHPGGWGMYYHVDYVGAPRNSKWMNMTPIQGMWEQLHLTYEYGVDKLWILNVGDLKPMEYPITLFLDMAWNPNDYSVDNFMQHPYCFCEQIFGKGQAEEAARILNLYTKYNGRVTAEMLDCDTYNLETGEWKQVADDYVRLEAEALRQYLSLAPEYKDAYKQLLLFPVQAMSNLYEMYYAQAMNHKLYEEGNPEANDWADKVEACFARDKALSEDYNNVMSNGKWKGMMIQKHIGYTSWNDDFSVDKQPEVFRLSEENVGGYIFEGSGGYVAMEAGHFFETKSPESLKWQVIPDMGRTLGGITLMPYTKPVEGATVSYKMVLPEEIKKCKTVNVIVVVKSTLAFHNTDGHRYAIGFRNGNKVTVNYNHDLNEHPENIYTTFYPTVARRVVEKQVSLDLPVSQDGSYIIDFSPLDPAVVLEKIVVDYGGYKKSYLYMNESPCRRTR</sequence>
<dbReference type="InterPro" id="IPR031924">
    <property type="entry name" value="GH115"/>
</dbReference>
<evidence type="ECO:0000313" key="8">
    <source>
        <dbReference type="Proteomes" id="UP000260862"/>
    </source>
</evidence>
<feature type="domain" description="Gylcosyl hydrolase 115 C-terminal" evidence="3">
    <location>
        <begin position="666"/>
        <end position="834"/>
    </location>
</feature>
<evidence type="ECO:0000313" key="4">
    <source>
        <dbReference type="EMBL" id="RGK57495.1"/>
    </source>
</evidence>
<dbReference type="Gene3D" id="3.30.379.10">
    <property type="entry name" value="Chitobiase/beta-hexosaminidase domain 2-like"/>
    <property type="match status" value="1"/>
</dbReference>
<comment type="caution">
    <text evidence="5">The sequence shown here is derived from an EMBL/GenBank/DDBJ whole genome shotgun (WGS) entry which is preliminary data.</text>
</comment>
<dbReference type="Proteomes" id="UP000284361">
    <property type="component" value="Unassembled WGS sequence"/>
</dbReference>
<dbReference type="Proteomes" id="UP000260780">
    <property type="component" value="Unassembled WGS sequence"/>
</dbReference>
<accession>A0A3E4WET2</accession>
<feature type="domain" description="Alpha glucuronidase N-terminal" evidence="2">
    <location>
        <begin position="43"/>
        <end position="149"/>
    </location>
</feature>
<evidence type="ECO:0000256" key="1">
    <source>
        <dbReference type="ARBA" id="ARBA00022801"/>
    </source>
</evidence>
<dbReference type="EMBL" id="QSTF01000013">
    <property type="protein sequence ID" value="RGM40710.1"/>
    <property type="molecule type" value="Genomic_DNA"/>
</dbReference>
<dbReference type="RefSeq" id="WP_117670785.1">
    <property type="nucleotide sequence ID" value="NZ_CABOGR010000004.1"/>
</dbReference>
<dbReference type="Pfam" id="PF03648">
    <property type="entry name" value="Glyco_hydro_67N"/>
    <property type="match status" value="1"/>
</dbReference>
<dbReference type="Pfam" id="PF17829">
    <property type="entry name" value="GH115_C"/>
    <property type="match status" value="1"/>
</dbReference>
<evidence type="ECO:0000313" key="6">
    <source>
        <dbReference type="EMBL" id="RHD47961.1"/>
    </source>
</evidence>
<dbReference type="Gene3D" id="3.20.20.520">
    <property type="entry name" value="Glycosyl hydrolase family 115"/>
    <property type="match status" value="1"/>
</dbReference>
<dbReference type="AlphaFoldDB" id="A0A3E4WET2"/>
<protein>
    <submittedName>
        <fullName evidence="5">Glycosyhydrolase</fullName>
    </submittedName>
</protein>
<keyword evidence="1 5" id="KW-0378">Hydrolase</keyword>
<dbReference type="Gene3D" id="1.20.58.2150">
    <property type="match status" value="1"/>
</dbReference>
<dbReference type="GO" id="GO:0046559">
    <property type="term" value="F:alpha-glucuronidase activity"/>
    <property type="evidence" value="ECO:0007669"/>
    <property type="project" value="InterPro"/>
</dbReference>
<dbReference type="Gene3D" id="2.60.120.1620">
    <property type="match status" value="1"/>
</dbReference>
<evidence type="ECO:0000313" key="5">
    <source>
        <dbReference type="EMBL" id="RGM40710.1"/>
    </source>
</evidence>
<evidence type="ECO:0000313" key="7">
    <source>
        <dbReference type="Proteomes" id="UP000260780"/>
    </source>
</evidence>
<dbReference type="GO" id="GO:0045493">
    <property type="term" value="P:xylan catabolic process"/>
    <property type="evidence" value="ECO:0007669"/>
    <property type="project" value="InterPro"/>
</dbReference>
<dbReference type="SUPFAM" id="SSF55545">
    <property type="entry name" value="beta-N-acetylhexosaminidase-like domain"/>
    <property type="match status" value="1"/>
</dbReference>
<dbReference type="EMBL" id="QSJG01000049">
    <property type="protein sequence ID" value="RHD47961.1"/>
    <property type="molecule type" value="Genomic_DNA"/>
</dbReference>